<evidence type="ECO:0000256" key="3">
    <source>
        <dbReference type="ARBA" id="ARBA00022475"/>
    </source>
</evidence>
<comment type="caution">
    <text evidence="7">The sequence shown here is derived from an EMBL/GenBank/DDBJ whole genome shotgun (WGS) entry which is preliminary data.</text>
</comment>
<dbReference type="SUPFAM" id="SSF52540">
    <property type="entry name" value="P-loop containing nucleoside triphosphate hydrolases"/>
    <property type="match status" value="1"/>
</dbReference>
<dbReference type="InterPro" id="IPR027417">
    <property type="entry name" value="P-loop_NTPase"/>
</dbReference>
<evidence type="ECO:0000256" key="2">
    <source>
        <dbReference type="ARBA" id="ARBA00008806"/>
    </source>
</evidence>
<protein>
    <submittedName>
        <fullName evidence="7">Type IV secretory system conjugative DNA transfer family protein</fullName>
    </submittedName>
</protein>
<evidence type="ECO:0000256" key="4">
    <source>
        <dbReference type="ARBA" id="ARBA00022692"/>
    </source>
</evidence>
<evidence type="ECO:0000313" key="7">
    <source>
        <dbReference type="EMBL" id="NML16993.1"/>
    </source>
</evidence>
<sequence length="632" mass="70028">MNNAVGPQVRQRRPPRKKLVPAMAAGSLLGGTWAATQHFAHTFDYHYTLGMHIGHVYLPWHVLGWAWKWHGVYPQELVSSGSVGVGVAAVGLLGTMVTQQILRNAPTANQYMHGSARWATESDIKAAGLLPRGKRNWLDRLRQHAAPASMACFVGGWLDKQGVLRYLRHNGPEHILFYAPTRSGKGVGPVLMTLLSYVSSMIISDLKATLHAATAGWRKLHARNKVLKFEPAAPDSTHWNALDEVRVGTEYEVGDVQSIALMVVDSDGKGLQGDHWRETAYALLQGLMLHALYKHRNGHGPRASLPLIDHLVTNPDQAVADLWVEMTTYKHLKDRPHPLVAASARDQIDRHEEEAGSVLSSMKTHLSLYRDPVVAANVADSHFQIEDLMHGADPVSLYLTTKPRDKARMKPLTRLFMTMAIRVLADGIGFKEGRPVPKYRHRLLMLLDEFPSFGKLPGFEDALSWMAEYGIKAFILVQDITQLRHPQEGYGEHETITSNCHVQAAFPPNRVETAEYLSRCTGQTTIVKEAVTVSGKRSALMQGQMSVTLQEVARNLLTADEAMRMPGPVKDANDQILEAGDMVVYVAGRPAIYGRQMLYFKDPVFLARASVPAPKHSDRLRAPKMPSLAVAA</sequence>
<dbReference type="NCBIfam" id="NF010453">
    <property type="entry name" value="PRK13880.1"/>
    <property type="match status" value="1"/>
</dbReference>
<proteinExistence type="inferred from homology"/>
<keyword evidence="3" id="KW-1003">Cell membrane</keyword>
<dbReference type="AlphaFoldDB" id="A0A848FFF7"/>
<dbReference type="Pfam" id="PF02534">
    <property type="entry name" value="T4SS-DNA_transf"/>
    <property type="match status" value="1"/>
</dbReference>
<keyword evidence="4" id="KW-0812">Transmembrane</keyword>
<dbReference type="InterPro" id="IPR051539">
    <property type="entry name" value="T4SS-coupling_protein"/>
</dbReference>
<comment type="subcellular location">
    <subcellularLocation>
        <location evidence="1">Cell membrane</location>
        <topology evidence="1">Multi-pass membrane protein</topology>
    </subcellularLocation>
</comment>
<keyword evidence="6" id="KW-0472">Membrane</keyword>
<evidence type="ECO:0000256" key="6">
    <source>
        <dbReference type="ARBA" id="ARBA00023136"/>
    </source>
</evidence>
<name>A0A848FFF7_9BURK</name>
<dbReference type="Gene3D" id="3.40.50.300">
    <property type="entry name" value="P-loop containing nucleotide triphosphate hydrolases"/>
    <property type="match status" value="1"/>
</dbReference>
<organism evidence="7 8">
    <name type="scientific">Azohydromonas caseinilytica</name>
    <dbReference type="NCBI Taxonomy" id="2728836"/>
    <lineage>
        <taxon>Bacteria</taxon>
        <taxon>Pseudomonadati</taxon>
        <taxon>Pseudomonadota</taxon>
        <taxon>Betaproteobacteria</taxon>
        <taxon>Burkholderiales</taxon>
        <taxon>Sphaerotilaceae</taxon>
        <taxon>Azohydromonas</taxon>
    </lineage>
</organism>
<dbReference type="CDD" id="cd01127">
    <property type="entry name" value="TrwB_TraG_TraD_VirD4"/>
    <property type="match status" value="1"/>
</dbReference>
<reference evidence="7 8" key="1">
    <citation type="submission" date="2020-04" db="EMBL/GenBank/DDBJ databases">
        <title>Azohydromonas sp. isolated from soil.</title>
        <authorList>
            <person name="Dahal R.H."/>
        </authorList>
    </citation>
    <scope>NUCLEOTIDE SEQUENCE [LARGE SCALE GENOMIC DNA]</scope>
    <source>
        <strain evidence="7 8">G-1-1-14</strain>
    </source>
</reference>
<dbReference type="InterPro" id="IPR003688">
    <property type="entry name" value="TraG/VirD4"/>
</dbReference>
<comment type="similarity">
    <text evidence="2">Belongs to the VirD4/TraG family.</text>
</comment>
<dbReference type="GO" id="GO:0005886">
    <property type="term" value="C:plasma membrane"/>
    <property type="evidence" value="ECO:0007669"/>
    <property type="project" value="UniProtKB-SubCell"/>
</dbReference>
<accession>A0A848FFF7</accession>
<evidence type="ECO:0000256" key="5">
    <source>
        <dbReference type="ARBA" id="ARBA00022989"/>
    </source>
</evidence>
<evidence type="ECO:0000313" key="8">
    <source>
        <dbReference type="Proteomes" id="UP000574067"/>
    </source>
</evidence>
<dbReference type="PANTHER" id="PTHR37937">
    <property type="entry name" value="CONJUGATIVE TRANSFER: DNA TRANSPORT"/>
    <property type="match status" value="1"/>
</dbReference>
<keyword evidence="5" id="KW-1133">Transmembrane helix</keyword>
<dbReference type="PANTHER" id="PTHR37937:SF1">
    <property type="entry name" value="CONJUGATIVE TRANSFER: DNA TRANSPORT"/>
    <property type="match status" value="1"/>
</dbReference>
<dbReference type="EMBL" id="JABBFW010000014">
    <property type="protein sequence ID" value="NML16993.1"/>
    <property type="molecule type" value="Genomic_DNA"/>
</dbReference>
<gene>
    <name evidence="7" type="ORF">HHL10_18590</name>
</gene>
<keyword evidence="8" id="KW-1185">Reference proteome</keyword>
<evidence type="ECO:0000256" key="1">
    <source>
        <dbReference type="ARBA" id="ARBA00004651"/>
    </source>
</evidence>
<dbReference type="Proteomes" id="UP000574067">
    <property type="component" value="Unassembled WGS sequence"/>
</dbReference>